<keyword evidence="6" id="KW-0812">Transmembrane</keyword>
<dbReference type="Proteomes" id="UP000001194">
    <property type="component" value="Unassembled WGS sequence"/>
</dbReference>
<dbReference type="AlphaFoldDB" id="B0DKL0"/>
<dbReference type="PANTHER" id="PTHR13789:SF147">
    <property type="entry name" value="PUTATIVE (AFU_ORTHOLOGUE AFUA_2G01950)-RELATED"/>
    <property type="match status" value="1"/>
</dbReference>
<dbReference type="RefSeq" id="XP_001884353.1">
    <property type="nucleotide sequence ID" value="XM_001884318.1"/>
</dbReference>
<dbReference type="PRINTS" id="PR00420">
    <property type="entry name" value="RNGMNOXGNASE"/>
</dbReference>
<dbReference type="GO" id="GO:0004497">
    <property type="term" value="F:monooxygenase activity"/>
    <property type="evidence" value="ECO:0007669"/>
    <property type="project" value="UniProtKB-KW"/>
</dbReference>
<gene>
    <name evidence="8" type="ORF">LACBIDRAFT_252315</name>
</gene>
<dbReference type="STRING" id="486041.B0DKL0"/>
<evidence type="ECO:0000256" key="3">
    <source>
        <dbReference type="ARBA" id="ARBA00022827"/>
    </source>
</evidence>
<keyword evidence="3" id="KW-0274">FAD</keyword>
<sequence length="444" mass="49048">MQSRRAPLSLNVLIVGAGIGGLSIGFLLGRAGHNVTILEAASELGEVGAGIQVTPNMTRLLIRWGAGERLKAVAVVPQMLNLRRYSDGEMVGWKLWGDNLERDHGAPYYHIHRADLQRILLDLAKPFVNIRLNSKVQRVDPSLPTVTLESGETLKADLIIGADGLNSRLRDIVVGHPDKPTPTGDATYRALIPTGPMIKDSDLRQLLDESSVNVWMGPGRHIVSYCVRNKNEYNLVMIHPCKGTNETARPVDTAIMRSDFTGFEPRVQKMLSLVPSTLVWSLMDREPLDTWIHSDGKVCLLGDACHPMLPYRAQGSAMAVEDAAVLGNLLSRISSPNELTPLLRAYQFIRHPRASATQMDSRMNQHIFHLPDGPQQEARDASMRAAMEEARKEARLGADEDADGCVGSANLWGDRNRNMLAFDYDADKAVEEWLKTNELGESIL</sequence>
<dbReference type="FunFam" id="3.50.50.60:FF:000115">
    <property type="entry name" value="Salicylate hydroxylase, putative"/>
    <property type="match status" value="1"/>
</dbReference>
<comment type="similarity">
    <text evidence="1">Belongs to the paxM FAD-dependent monooxygenase family.</text>
</comment>
<dbReference type="SUPFAM" id="SSF54373">
    <property type="entry name" value="FAD-linked reductases, C-terminal domain"/>
    <property type="match status" value="1"/>
</dbReference>
<keyword evidence="6" id="KW-0472">Membrane</keyword>
<dbReference type="Gene3D" id="3.50.50.60">
    <property type="entry name" value="FAD/NAD(P)-binding domain"/>
    <property type="match status" value="1"/>
</dbReference>
<keyword evidence="4" id="KW-0560">Oxidoreductase</keyword>
<evidence type="ECO:0000256" key="6">
    <source>
        <dbReference type="SAM" id="Phobius"/>
    </source>
</evidence>
<dbReference type="InterPro" id="IPR050493">
    <property type="entry name" value="FAD-dep_Monooxygenase_BioMet"/>
</dbReference>
<evidence type="ECO:0000256" key="1">
    <source>
        <dbReference type="ARBA" id="ARBA00007992"/>
    </source>
</evidence>
<dbReference type="KEGG" id="lbc:LACBIDRAFT_252315"/>
<evidence type="ECO:0000313" key="9">
    <source>
        <dbReference type="Proteomes" id="UP000001194"/>
    </source>
</evidence>
<name>B0DKL0_LACBS</name>
<proteinExistence type="inferred from homology"/>
<dbReference type="OrthoDB" id="9993796at2759"/>
<dbReference type="InParanoid" id="B0DKL0"/>
<evidence type="ECO:0000256" key="2">
    <source>
        <dbReference type="ARBA" id="ARBA00022630"/>
    </source>
</evidence>
<keyword evidence="2" id="KW-0285">Flavoprotein</keyword>
<dbReference type="InterPro" id="IPR002938">
    <property type="entry name" value="FAD-bd"/>
</dbReference>
<accession>B0DKL0</accession>
<keyword evidence="6" id="KW-1133">Transmembrane helix</keyword>
<keyword evidence="9" id="KW-1185">Reference proteome</keyword>
<dbReference type="SUPFAM" id="SSF51905">
    <property type="entry name" value="FAD/NAD(P)-binding domain"/>
    <property type="match status" value="1"/>
</dbReference>
<dbReference type="Pfam" id="PF01494">
    <property type="entry name" value="FAD_binding_3"/>
    <property type="match status" value="1"/>
</dbReference>
<keyword evidence="5" id="KW-0503">Monooxygenase</keyword>
<feature type="domain" description="FAD-binding" evidence="7">
    <location>
        <begin position="11"/>
        <end position="357"/>
    </location>
</feature>
<reference evidence="8 9" key="1">
    <citation type="journal article" date="2008" name="Nature">
        <title>The genome of Laccaria bicolor provides insights into mycorrhizal symbiosis.</title>
        <authorList>
            <person name="Martin F."/>
            <person name="Aerts A."/>
            <person name="Ahren D."/>
            <person name="Brun A."/>
            <person name="Danchin E.G.J."/>
            <person name="Duchaussoy F."/>
            <person name="Gibon J."/>
            <person name="Kohler A."/>
            <person name="Lindquist E."/>
            <person name="Pereda V."/>
            <person name="Salamov A."/>
            <person name="Shapiro H.J."/>
            <person name="Wuyts J."/>
            <person name="Blaudez D."/>
            <person name="Buee M."/>
            <person name="Brokstein P."/>
            <person name="Canbaeck B."/>
            <person name="Cohen D."/>
            <person name="Courty P.E."/>
            <person name="Coutinho P.M."/>
            <person name="Delaruelle C."/>
            <person name="Detter J.C."/>
            <person name="Deveau A."/>
            <person name="DiFazio S."/>
            <person name="Duplessis S."/>
            <person name="Fraissinet-Tachet L."/>
            <person name="Lucic E."/>
            <person name="Frey-Klett P."/>
            <person name="Fourrey C."/>
            <person name="Feussner I."/>
            <person name="Gay G."/>
            <person name="Grimwood J."/>
            <person name="Hoegger P.J."/>
            <person name="Jain P."/>
            <person name="Kilaru S."/>
            <person name="Labbe J."/>
            <person name="Lin Y.C."/>
            <person name="Legue V."/>
            <person name="Le Tacon F."/>
            <person name="Marmeisse R."/>
            <person name="Melayah D."/>
            <person name="Montanini B."/>
            <person name="Muratet M."/>
            <person name="Nehls U."/>
            <person name="Niculita-Hirzel H."/>
            <person name="Oudot-Le Secq M.P."/>
            <person name="Peter M."/>
            <person name="Quesneville H."/>
            <person name="Rajashekar B."/>
            <person name="Reich M."/>
            <person name="Rouhier N."/>
            <person name="Schmutz J."/>
            <person name="Yin T."/>
            <person name="Chalot M."/>
            <person name="Henrissat B."/>
            <person name="Kuees U."/>
            <person name="Lucas S."/>
            <person name="Van de Peer Y."/>
            <person name="Podila G.K."/>
            <person name="Polle A."/>
            <person name="Pukkila P.J."/>
            <person name="Richardson P.M."/>
            <person name="Rouze P."/>
            <person name="Sanders I.R."/>
            <person name="Stajich J.E."/>
            <person name="Tunlid A."/>
            <person name="Tuskan G."/>
            <person name="Grigoriev I.V."/>
        </authorList>
    </citation>
    <scope>NUCLEOTIDE SEQUENCE [LARGE SCALE GENOMIC DNA]</scope>
    <source>
        <strain evidence="9">S238N-H82 / ATCC MYA-4686</strain>
    </source>
</reference>
<dbReference type="GeneID" id="6079986"/>
<dbReference type="GO" id="GO:0071949">
    <property type="term" value="F:FAD binding"/>
    <property type="evidence" value="ECO:0007669"/>
    <property type="project" value="InterPro"/>
</dbReference>
<dbReference type="PANTHER" id="PTHR13789">
    <property type="entry name" value="MONOOXYGENASE"/>
    <property type="match status" value="1"/>
</dbReference>
<dbReference type="EMBL" id="DS547115">
    <property type="protein sequence ID" value="EDR04963.1"/>
    <property type="molecule type" value="Genomic_DNA"/>
</dbReference>
<evidence type="ECO:0000256" key="4">
    <source>
        <dbReference type="ARBA" id="ARBA00023002"/>
    </source>
</evidence>
<evidence type="ECO:0000313" key="8">
    <source>
        <dbReference type="EMBL" id="EDR04963.1"/>
    </source>
</evidence>
<organism evidence="9">
    <name type="scientific">Laccaria bicolor (strain S238N-H82 / ATCC MYA-4686)</name>
    <name type="common">Bicoloured deceiver</name>
    <name type="synonym">Laccaria laccata var. bicolor</name>
    <dbReference type="NCBI Taxonomy" id="486041"/>
    <lineage>
        <taxon>Eukaryota</taxon>
        <taxon>Fungi</taxon>
        <taxon>Dikarya</taxon>
        <taxon>Basidiomycota</taxon>
        <taxon>Agaricomycotina</taxon>
        <taxon>Agaricomycetes</taxon>
        <taxon>Agaricomycetidae</taxon>
        <taxon>Agaricales</taxon>
        <taxon>Agaricineae</taxon>
        <taxon>Hydnangiaceae</taxon>
        <taxon>Laccaria</taxon>
    </lineage>
</organism>
<dbReference type="InterPro" id="IPR036188">
    <property type="entry name" value="FAD/NAD-bd_sf"/>
</dbReference>
<dbReference type="HOGENOM" id="CLU_009665_19_3_1"/>
<evidence type="ECO:0000259" key="7">
    <source>
        <dbReference type="Pfam" id="PF01494"/>
    </source>
</evidence>
<evidence type="ECO:0000256" key="5">
    <source>
        <dbReference type="ARBA" id="ARBA00023033"/>
    </source>
</evidence>
<feature type="transmembrane region" description="Helical" evidence="6">
    <location>
        <begin position="12"/>
        <end position="29"/>
    </location>
</feature>
<protein>
    <submittedName>
        <fullName evidence="8">Predicted protein</fullName>
    </submittedName>
</protein>